<gene>
    <name evidence="1" type="ORF">FA13DRAFT_1731405</name>
</gene>
<dbReference type="Proteomes" id="UP000298030">
    <property type="component" value="Unassembled WGS sequence"/>
</dbReference>
<dbReference type="AlphaFoldDB" id="A0A4Y7TFD3"/>
<evidence type="ECO:0000313" key="1">
    <source>
        <dbReference type="EMBL" id="TEB32883.1"/>
    </source>
</evidence>
<dbReference type="STRING" id="71717.A0A4Y7TFD3"/>
<keyword evidence="2" id="KW-1185">Reference proteome</keyword>
<organism evidence="1 2">
    <name type="scientific">Coprinellus micaceus</name>
    <name type="common">Glistening ink-cap mushroom</name>
    <name type="synonym">Coprinus micaceus</name>
    <dbReference type="NCBI Taxonomy" id="71717"/>
    <lineage>
        <taxon>Eukaryota</taxon>
        <taxon>Fungi</taxon>
        <taxon>Dikarya</taxon>
        <taxon>Basidiomycota</taxon>
        <taxon>Agaricomycotina</taxon>
        <taxon>Agaricomycetes</taxon>
        <taxon>Agaricomycetidae</taxon>
        <taxon>Agaricales</taxon>
        <taxon>Agaricineae</taxon>
        <taxon>Psathyrellaceae</taxon>
        <taxon>Coprinellus</taxon>
    </lineage>
</organism>
<dbReference type="EMBL" id="QPFP01000014">
    <property type="protein sequence ID" value="TEB32883.1"/>
    <property type="molecule type" value="Genomic_DNA"/>
</dbReference>
<dbReference type="OrthoDB" id="2843794at2759"/>
<name>A0A4Y7TFD3_COPMI</name>
<accession>A0A4Y7TFD3</accession>
<sequence>MPSLEEISQDVSRADVGGQLKDGNSIGWGAINEGLLSADIVPVIVSHLRQLVSENDEGEKSNAPILPILLVNRAFFDAGANVLWENIHGLDPLFKLLPWFDALCGGAQVSEVASGADWNRFNLYASRVRELAFSCRGEEPPLWVRGLGDLALPGMPVPMFPNLRMADISSIDFMSPKTLRIFIPPRLEEFRLAFGWLPQEYEPSDLSPHLAIQIIASTARDLRVLRYQGRIVDQCFFSNLVKLTNLTSVTAYLKGSPGAWAFQCLRELPLLEYLSILLMGSVEAATSREKSMKGLRMDPHTSLTNLRSLEVVFGQYQQCRVAKALSPKNLREAIFAFFRPTDLMPVHLTLGLYLQENPLLEGLEAKFIQPPAQSGIDPEVIPPESRIHWPSEYEATDLFSSTLQKSTNIRRIVVTNIPFHLAISTSRALFNALPCIGSSLVSLRVNLDLQATDRSWGFSAGHGAFPGLSFLATTIWLQCPNLNDLALHFDAELVCHEDLDGSSEGMAKIALFIYHLFPELEVLTGSGVWAPQTWEDVHRLIMTHQHFRDMISNLDLSDP</sequence>
<protein>
    <recommendedName>
        <fullName evidence="3">F-box domain-containing protein</fullName>
    </recommendedName>
</protein>
<proteinExistence type="predicted"/>
<evidence type="ECO:0000313" key="2">
    <source>
        <dbReference type="Proteomes" id="UP000298030"/>
    </source>
</evidence>
<comment type="caution">
    <text evidence="1">The sequence shown here is derived from an EMBL/GenBank/DDBJ whole genome shotgun (WGS) entry which is preliminary data.</text>
</comment>
<reference evidence="1 2" key="1">
    <citation type="journal article" date="2019" name="Nat. Ecol. Evol.">
        <title>Megaphylogeny resolves global patterns of mushroom evolution.</title>
        <authorList>
            <person name="Varga T."/>
            <person name="Krizsan K."/>
            <person name="Foldi C."/>
            <person name="Dima B."/>
            <person name="Sanchez-Garcia M."/>
            <person name="Sanchez-Ramirez S."/>
            <person name="Szollosi G.J."/>
            <person name="Szarkandi J.G."/>
            <person name="Papp V."/>
            <person name="Albert L."/>
            <person name="Andreopoulos W."/>
            <person name="Angelini C."/>
            <person name="Antonin V."/>
            <person name="Barry K.W."/>
            <person name="Bougher N.L."/>
            <person name="Buchanan P."/>
            <person name="Buyck B."/>
            <person name="Bense V."/>
            <person name="Catcheside P."/>
            <person name="Chovatia M."/>
            <person name="Cooper J."/>
            <person name="Damon W."/>
            <person name="Desjardin D."/>
            <person name="Finy P."/>
            <person name="Geml J."/>
            <person name="Haridas S."/>
            <person name="Hughes K."/>
            <person name="Justo A."/>
            <person name="Karasinski D."/>
            <person name="Kautmanova I."/>
            <person name="Kiss B."/>
            <person name="Kocsube S."/>
            <person name="Kotiranta H."/>
            <person name="LaButti K.M."/>
            <person name="Lechner B.E."/>
            <person name="Liimatainen K."/>
            <person name="Lipzen A."/>
            <person name="Lukacs Z."/>
            <person name="Mihaltcheva S."/>
            <person name="Morgado L.N."/>
            <person name="Niskanen T."/>
            <person name="Noordeloos M.E."/>
            <person name="Ohm R.A."/>
            <person name="Ortiz-Santana B."/>
            <person name="Ovrebo C."/>
            <person name="Racz N."/>
            <person name="Riley R."/>
            <person name="Savchenko A."/>
            <person name="Shiryaev A."/>
            <person name="Soop K."/>
            <person name="Spirin V."/>
            <person name="Szebenyi C."/>
            <person name="Tomsovsky M."/>
            <person name="Tulloss R.E."/>
            <person name="Uehling J."/>
            <person name="Grigoriev I.V."/>
            <person name="Vagvolgyi C."/>
            <person name="Papp T."/>
            <person name="Martin F.M."/>
            <person name="Miettinen O."/>
            <person name="Hibbett D.S."/>
            <person name="Nagy L.G."/>
        </authorList>
    </citation>
    <scope>NUCLEOTIDE SEQUENCE [LARGE SCALE GENOMIC DNA]</scope>
    <source>
        <strain evidence="1 2">FP101781</strain>
    </source>
</reference>
<evidence type="ECO:0008006" key="3">
    <source>
        <dbReference type="Google" id="ProtNLM"/>
    </source>
</evidence>